<dbReference type="PIRSF" id="PIRSF001359">
    <property type="entry name" value="F_bP_aldolase_II"/>
    <property type="match status" value="1"/>
</dbReference>
<dbReference type="InterPro" id="IPR050246">
    <property type="entry name" value="Class_II_FBP_aldolase"/>
</dbReference>
<keyword evidence="2" id="KW-1185">Reference proteome</keyword>
<gene>
    <name evidence="1" type="primary">fba</name>
    <name evidence="1" type="ORF">Harman_23660</name>
</gene>
<comment type="caution">
    <text evidence="1">The sequence shown here is derived from an EMBL/GenBank/DDBJ whole genome shotgun (WGS) entry which is preliminary data.</text>
</comment>
<reference evidence="1 2" key="1">
    <citation type="submission" date="2019-02" db="EMBL/GenBank/DDBJ databases">
        <title>Haloarcula mannanilyticum sp. nov., a mannan degrading haloarchaeon isolated from commercial salt.</title>
        <authorList>
            <person name="Enomoto S."/>
            <person name="Shimane Y."/>
            <person name="Kamekura M."/>
            <person name="Ito T."/>
            <person name="Moriya O."/>
            <person name="Ihara K."/>
            <person name="Takahashi-Ando N."/>
            <person name="Fukushima Y."/>
            <person name="Yoshida Y."/>
            <person name="Usama R."/>
            <person name="Takai K."/>
            <person name="Minegishi H."/>
        </authorList>
    </citation>
    <scope>NUCLEOTIDE SEQUENCE [LARGE SCALE GENOMIC DNA]</scope>
    <source>
        <strain evidence="1 2">MD130-1</strain>
    </source>
</reference>
<dbReference type="InterPro" id="IPR054909">
    <property type="entry name" value="Fbpase2"/>
</dbReference>
<dbReference type="SUPFAM" id="SSF51569">
    <property type="entry name" value="Aldolase"/>
    <property type="match status" value="1"/>
</dbReference>
<dbReference type="Pfam" id="PF01116">
    <property type="entry name" value="F_bP_aldolase"/>
    <property type="match status" value="1"/>
</dbReference>
<dbReference type="PANTHER" id="PTHR30304:SF0">
    <property type="entry name" value="D-TAGATOSE-1,6-BISPHOSPHATE ALDOLASE SUBUNIT GATY-RELATED"/>
    <property type="match status" value="1"/>
</dbReference>
<dbReference type="AlphaFoldDB" id="A0A4C2EIV8"/>
<protein>
    <submittedName>
        <fullName evidence="1">Fructose-1,6-bisphosphate aldolase, class II</fullName>
    </submittedName>
</protein>
<dbReference type="GO" id="GO:0016832">
    <property type="term" value="F:aldehyde-lyase activity"/>
    <property type="evidence" value="ECO:0007669"/>
    <property type="project" value="InterPro"/>
</dbReference>
<dbReference type="InterPro" id="IPR013785">
    <property type="entry name" value="Aldolase_TIM"/>
</dbReference>
<dbReference type="InterPro" id="IPR000771">
    <property type="entry name" value="FBA_II"/>
</dbReference>
<dbReference type="RefSeq" id="WP_137684018.1">
    <property type="nucleotide sequence ID" value="NZ_BIXZ01000003.1"/>
</dbReference>
<dbReference type="OrthoDB" id="145241at2157"/>
<accession>A0A4C2EIV8</accession>
<dbReference type="EMBL" id="BIXZ01000003">
    <property type="protein sequence ID" value="GCF14431.1"/>
    <property type="molecule type" value="Genomic_DNA"/>
</dbReference>
<dbReference type="GO" id="GO:0005975">
    <property type="term" value="P:carbohydrate metabolic process"/>
    <property type="evidence" value="ECO:0007669"/>
    <property type="project" value="InterPro"/>
</dbReference>
<dbReference type="NCBIfam" id="NF041368">
    <property type="entry name" value="Fbpase2_Halo"/>
    <property type="match status" value="1"/>
</dbReference>
<organism evidence="1 2">
    <name type="scientific">Haloarcula mannanilytica</name>
    <dbReference type="NCBI Taxonomy" id="2509225"/>
    <lineage>
        <taxon>Archaea</taxon>
        <taxon>Methanobacteriati</taxon>
        <taxon>Methanobacteriota</taxon>
        <taxon>Stenosarchaea group</taxon>
        <taxon>Halobacteria</taxon>
        <taxon>Halobacteriales</taxon>
        <taxon>Haloarculaceae</taxon>
        <taxon>Haloarcula</taxon>
    </lineage>
</organism>
<dbReference type="GO" id="GO:0008270">
    <property type="term" value="F:zinc ion binding"/>
    <property type="evidence" value="ECO:0007669"/>
    <property type="project" value="InterPro"/>
</dbReference>
<sequence length="337" mass="36353">MPYYRGNQLSEVYERAARDGYGFVASNTTHPDIMQGLLDGAVAAESDIVLQIKRDTAEYLGNGDVAAGLEIMQAHVRTLSESLDVGVFLNVDHVAADDQELIDAAIESGHPSSMMIDASAYPFEENVERTAAVVDRIDDRDEDLLVEAELGTIAGTESGETTEEAFYTDPAEAVEFVDRTGCDLLAVSIGTEHGVSAGVDLDLRVDLAADIHTALREHGFEVPLVVHGSSGLTPEQVSALMETGVCKLNTNTRYQYEYARTACEFYHDNADAIIPPEGIADDRATFFADADWAPDKSRFNPQVVGRAVRERIATVHAELAETAGSAGESLFPHGASR</sequence>
<evidence type="ECO:0000313" key="1">
    <source>
        <dbReference type="EMBL" id="GCF14431.1"/>
    </source>
</evidence>
<dbReference type="Proteomes" id="UP000304382">
    <property type="component" value="Unassembled WGS sequence"/>
</dbReference>
<name>A0A4C2EIV8_9EURY</name>
<proteinExistence type="predicted"/>
<evidence type="ECO:0000313" key="2">
    <source>
        <dbReference type="Proteomes" id="UP000304382"/>
    </source>
</evidence>
<dbReference type="Gene3D" id="3.20.20.70">
    <property type="entry name" value="Aldolase class I"/>
    <property type="match status" value="1"/>
</dbReference>
<dbReference type="PANTHER" id="PTHR30304">
    <property type="entry name" value="D-TAGATOSE-1,6-BISPHOSPHATE ALDOLASE"/>
    <property type="match status" value="1"/>
</dbReference>